<accession>A0A8X6GJF1</accession>
<dbReference type="Proteomes" id="UP000887116">
    <property type="component" value="Unassembled WGS sequence"/>
</dbReference>
<comment type="caution">
    <text evidence="2">The sequence shown here is derived from an EMBL/GenBank/DDBJ whole genome shotgun (WGS) entry which is preliminary data.</text>
</comment>
<feature type="region of interest" description="Disordered" evidence="1">
    <location>
        <begin position="1"/>
        <end position="22"/>
    </location>
</feature>
<dbReference type="AlphaFoldDB" id="A0A8X6GJF1"/>
<dbReference type="EMBL" id="BMAO01006079">
    <property type="protein sequence ID" value="GFR05896.1"/>
    <property type="molecule type" value="Genomic_DNA"/>
</dbReference>
<organism evidence="2 3">
    <name type="scientific">Trichonephila clavata</name>
    <name type="common">Joro spider</name>
    <name type="synonym">Nephila clavata</name>
    <dbReference type="NCBI Taxonomy" id="2740835"/>
    <lineage>
        <taxon>Eukaryota</taxon>
        <taxon>Metazoa</taxon>
        <taxon>Ecdysozoa</taxon>
        <taxon>Arthropoda</taxon>
        <taxon>Chelicerata</taxon>
        <taxon>Arachnida</taxon>
        <taxon>Araneae</taxon>
        <taxon>Araneomorphae</taxon>
        <taxon>Entelegynae</taxon>
        <taxon>Araneoidea</taxon>
        <taxon>Nephilidae</taxon>
        <taxon>Trichonephila</taxon>
    </lineage>
</organism>
<evidence type="ECO:0000313" key="2">
    <source>
        <dbReference type="EMBL" id="GFR05896.1"/>
    </source>
</evidence>
<proteinExistence type="predicted"/>
<name>A0A8X6GJF1_TRICU</name>
<protein>
    <submittedName>
        <fullName evidence="2">Uncharacterized protein</fullName>
    </submittedName>
</protein>
<dbReference type="OrthoDB" id="6406646at2759"/>
<sequence>MGCRQSNSETGRIEPDGPSVPSPHAFLRGPLIRVLWDSYRMRSLCGRETDTSRVISERADSCFYLLVICPENIASMDNDFGRGREKSSSRPYFILFLPSNVSNAVKLK</sequence>
<keyword evidence="3" id="KW-1185">Reference proteome</keyword>
<reference evidence="2" key="1">
    <citation type="submission" date="2020-07" db="EMBL/GenBank/DDBJ databases">
        <title>Multicomponent nature underlies the extraordinary mechanical properties of spider dragline silk.</title>
        <authorList>
            <person name="Kono N."/>
            <person name="Nakamura H."/>
            <person name="Mori M."/>
            <person name="Yoshida Y."/>
            <person name="Ohtoshi R."/>
            <person name="Malay A.D."/>
            <person name="Moran D.A.P."/>
            <person name="Tomita M."/>
            <person name="Numata K."/>
            <person name="Arakawa K."/>
        </authorList>
    </citation>
    <scope>NUCLEOTIDE SEQUENCE</scope>
</reference>
<evidence type="ECO:0000256" key="1">
    <source>
        <dbReference type="SAM" id="MobiDB-lite"/>
    </source>
</evidence>
<feature type="compositionally biased region" description="Polar residues" evidence="1">
    <location>
        <begin position="1"/>
        <end position="10"/>
    </location>
</feature>
<gene>
    <name evidence="2" type="primary">AVEN_12588_1</name>
    <name evidence="2" type="ORF">TNCT_427951</name>
</gene>
<evidence type="ECO:0000313" key="3">
    <source>
        <dbReference type="Proteomes" id="UP000887116"/>
    </source>
</evidence>